<evidence type="ECO:0000259" key="1">
    <source>
        <dbReference type="Pfam" id="PF09012"/>
    </source>
</evidence>
<evidence type="ECO:0000313" key="3">
    <source>
        <dbReference type="Proteomes" id="UP000199475"/>
    </source>
</evidence>
<dbReference type="RefSeq" id="WP_093248898.1">
    <property type="nucleotide sequence ID" value="NZ_FNGP01000001.1"/>
</dbReference>
<dbReference type="STRING" id="686624.SAMN04488242_0676"/>
<keyword evidence="3" id="KW-1185">Reference proteome</keyword>
<dbReference type="Pfam" id="PF09012">
    <property type="entry name" value="FeoC"/>
    <property type="match status" value="1"/>
</dbReference>
<dbReference type="Gene3D" id="1.10.10.10">
    <property type="entry name" value="Winged helix-like DNA-binding domain superfamily/Winged helix DNA-binding domain"/>
    <property type="match status" value="1"/>
</dbReference>
<gene>
    <name evidence="2" type="ORF">SAMN04488242_0676</name>
</gene>
<dbReference type="OrthoDB" id="3733984at2"/>
<dbReference type="AlphaFoldDB" id="A0A1G9I2F6"/>
<dbReference type="PROSITE" id="PS00197">
    <property type="entry name" value="2FE2S_FER_1"/>
    <property type="match status" value="1"/>
</dbReference>
<protein>
    <submittedName>
        <fullName evidence="2">FeoC like transcriptional regulator</fullName>
    </submittedName>
</protein>
<dbReference type="EMBL" id="FNGP01000001">
    <property type="protein sequence ID" value="SDL19245.1"/>
    <property type="molecule type" value="Genomic_DNA"/>
</dbReference>
<name>A0A1G9I2F6_9ACTN</name>
<dbReference type="InterPro" id="IPR036388">
    <property type="entry name" value="WH-like_DNA-bd_sf"/>
</dbReference>
<dbReference type="InterPro" id="IPR006058">
    <property type="entry name" value="2Fe2S_fd_BS"/>
</dbReference>
<feature type="domain" description="Transcriptional regulator HTH-type FeoC" evidence="1">
    <location>
        <begin position="18"/>
        <end position="65"/>
    </location>
</feature>
<sequence>MSGPLALVAAAITDGAGSRAAVAERTGLARDVVDAALEHLQRMGRLTAEQLGSGCPDGGCGTCPSGTADGRAGCGAGALPGRRGPVVLTLATRP</sequence>
<dbReference type="InterPro" id="IPR015102">
    <property type="entry name" value="Tscrpt_reg_HTH_FeoC"/>
</dbReference>
<accession>A0A1G9I2F6</accession>
<proteinExistence type="predicted"/>
<organism evidence="2 3">
    <name type="scientific">Tessaracoccus oleiagri</name>
    <dbReference type="NCBI Taxonomy" id="686624"/>
    <lineage>
        <taxon>Bacteria</taxon>
        <taxon>Bacillati</taxon>
        <taxon>Actinomycetota</taxon>
        <taxon>Actinomycetes</taxon>
        <taxon>Propionibacteriales</taxon>
        <taxon>Propionibacteriaceae</taxon>
        <taxon>Tessaracoccus</taxon>
    </lineage>
</organism>
<evidence type="ECO:0000313" key="2">
    <source>
        <dbReference type="EMBL" id="SDL19245.1"/>
    </source>
</evidence>
<reference evidence="2 3" key="1">
    <citation type="submission" date="2016-10" db="EMBL/GenBank/DDBJ databases">
        <authorList>
            <person name="de Groot N.N."/>
        </authorList>
    </citation>
    <scope>NUCLEOTIDE SEQUENCE [LARGE SCALE GENOMIC DNA]</scope>
    <source>
        <strain evidence="2 3">CGMCC 1.9159</strain>
    </source>
</reference>
<dbReference type="GO" id="GO:0051537">
    <property type="term" value="F:2 iron, 2 sulfur cluster binding"/>
    <property type="evidence" value="ECO:0007669"/>
    <property type="project" value="InterPro"/>
</dbReference>
<dbReference type="Proteomes" id="UP000199475">
    <property type="component" value="Unassembled WGS sequence"/>
</dbReference>